<evidence type="ECO:0000313" key="3">
    <source>
        <dbReference type="Proteomes" id="UP000051269"/>
    </source>
</evidence>
<dbReference type="SUPFAM" id="SSF53335">
    <property type="entry name" value="S-adenosyl-L-methionine-dependent methyltransferases"/>
    <property type="match status" value="1"/>
</dbReference>
<dbReference type="InterPro" id="IPR029063">
    <property type="entry name" value="SAM-dependent_MTases_sf"/>
</dbReference>
<name>A0A0R2RES2_9BACT</name>
<dbReference type="EMBL" id="LIBO01000258">
    <property type="protein sequence ID" value="KRO60901.1"/>
    <property type="molecule type" value="Genomic_DNA"/>
</dbReference>
<evidence type="ECO:0000259" key="1">
    <source>
        <dbReference type="Pfam" id="PF13649"/>
    </source>
</evidence>
<protein>
    <recommendedName>
        <fullName evidence="1">Methyltransferase domain-containing protein</fullName>
    </recommendedName>
</protein>
<evidence type="ECO:0000313" key="2">
    <source>
        <dbReference type="EMBL" id="KRO60901.1"/>
    </source>
</evidence>
<sequence length="307" mass="34964">MDATGAFRIYRLNQIPKELWGRVQSAGYAFFFESLFVLQNSKILCAEIPICLPKRVYGESKLNLRQAWRSVRVLLTLFLLPTKLNSVRNDAEAWNHYWKAGQSGGRQWYALLASIYRKLFIVGRLRKILTLHFPLGSRIYHVGCGGGEADEQVAKVYNITGVDISSEARDLYTRKYPQATVLNNNILENPLGQCLAGIYSLGLVEHFSREEIIKILIHMRQSILPGGKVILFWPHRHAPSVYFLRAASWIRERVGVLDPLHPPEPSLLRSRQEAESFAEAAGCRLLQYDFGPRDLWIQAAIVLEAQS</sequence>
<proteinExistence type="predicted"/>
<feature type="domain" description="Methyltransferase" evidence="1">
    <location>
        <begin position="140"/>
        <end position="227"/>
    </location>
</feature>
<gene>
    <name evidence="2" type="ORF">ABR82_00795</name>
</gene>
<dbReference type="Gene3D" id="3.40.50.150">
    <property type="entry name" value="Vaccinia Virus protein VP39"/>
    <property type="match status" value="1"/>
</dbReference>
<dbReference type="InterPro" id="IPR041698">
    <property type="entry name" value="Methyltransf_25"/>
</dbReference>
<organism evidence="2 3">
    <name type="scientific">Verrucomicrobia subdivision 6 bacterium BACL9 MAG-120507-bin52</name>
    <dbReference type="NCBI Taxonomy" id="1655590"/>
    <lineage>
        <taxon>Bacteria</taxon>
        <taxon>Pseudomonadati</taxon>
        <taxon>Verrucomicrobiota</taxon>
        <taxon>Verrucomicrobiia</taxon>
        <taxon>Verrucomicrobiales</taxon>
        <taxon>Verrucomicrobia subdivision 6</taxon>
    </lineage>
</organism>
<comment type="caution">
    <text evidence="2">The sequence shown here is derived from an EMBL/GenBank/DDBJ whole genome shotgun (WGS) entry which is preliminary data.</text>
</comment>
<dbReference type="AlphaFoldDB" id="A0A0R2RES2"/>
<dbReference type="Proteomes" id="UP000051269">
    <property type="component" value="Unassembled WGS sequence"/>
</dbReference>
<dbReference type="Pfam" id="PF13649">
    <property type="entry name" value="Methyltransf_25"/>
    <property type="match status" value="1"/>
</dbReference>
<accession>A0A0R2RES2</accession>
<dbReference type="CDD" id="cd02440">
    <property type="entry name" value="AdoMet_MTases"/>
    <property type="match status" value="1"/>
</dbReference>
<reference evidence="2 3" key="1">
    <citation type="submission" date="2015-10" db="EMBL/GenBank/DDBJ databases">
        <title>Metagenome-Assembled Genomes uncover a global brackish microbiome.</title>
        <authorList>
            <person name="Hugerth L.W."/>
            <person name="Larsson J."/>
            <person name="Alneberg J."/>
            <person name="Lindh M.V."/>
            <person name="Legrand C."/>
            <person name="Pinhassi J."/>
            <person name="Andersson A.F."/>
        </authorList>
    </citation>
    <scope>NUCLEOTIDE SEQUENCE [LARGE SCALE GENOMIC DNA]</scope>
    <source>
        <strain evidence="2">BACL18 MAG-120507-bin52</strain>
    </source>
</reference>